<keyword evidence="6" id="KW-1185">Reference proteome</keyword>
<dbReference type="OrthoDB" id="9776217at2"/>
<evidence type="ECO:0000256" key="2">
    <source>
        <dbReference type="ARBA" id="ARBA00022741"/>
    </source>
</evidence>
<dbReference type="SUPFAM" id="SSF52540">
    <property type="entry name" value="P-loop containing nucleoside triphosphate hydrolases"/>
    <property type="match status" value="1"/>
</dbReference>
<dbReference type="SMART" id="SM00382">
    <property type="entry name" value="AAA"/>
    <property type="match status" value="1"/>
</dbReference>
<evidence type="ECO:0000313" key="5">
    <source>
        <dbReference type="EMBL" id="TEB06338.1"/>
    </source>
</evidence>
<sequence length="259" mass="30016">MSVNDIIIRDYLKRLKLPAIARHYQDLAREAADCNRPYEEYLSALLEQEVISREESTRKNRISRANLPYIKTLEGFDFAVIPALNKQKVLQLSQCNFVKQKENVALLGNSGTGKTHLSIALALCACRHGYRVRYWNASGLVTHLLLAQREHRLLQMEKQWLKQDLVVVDEVGFVPYTPEGAQLFFRFMASRYERGSIIVTSNLEFSQWSSVFGEERLTDALLDRLTHQCHILLMNGDSYRFRQSISRQEKEVEKHPDKS</sequence>
<protein>
    <submittedName>
        <fullName evidence="5">Insertion sequence IS5376 putative ATP-binding protein</fullName>
    </submittedName>
</protein>
<organism evidence="5 6">
    <name type="scientific">Pelotomaculum propionicicum</name>
    <dbReference type="NCBI Taxonomy" id="258475"/>
    <lineage>
        <taxon>Bacteria</taxon>
        <taxon>Bacillati</taxon>
        <taxon>Bacillota</taxon>
        <taxon>Clostridia</taxon>
        <taxon>Eubacteriales</taxon>
        <taxon>Desulfotomaculaceae</taxon>
        <taxon>Pelotomaculum</taxon>
    </lineage>
</organism>
<dbReference type="InterPro" id="IPR002611">
    <property type="entry name" value="IstB_ATP-bd"/>
</dbReference>
<keyword evidence="3 5" id="KW-0067">ATP-binding</keyword>
<evidence type="ECO:0000259" key="4">
    <source>
        <dbReference type="SMART" id="SM00382"/>
    </source>
</evidence>
<dbReference type="PANTHER" id="PTHR30050">
    <property type="entry name" value="CHROMOSOMAL REPLICATION INITIATOR PROTEIN DNAA"/>
    <property type="match status" value="1"/>
</dbReference>
<dbReference type="EMBL" id="QFFZ01000108">
    <property type="protein sequence ID" value="TEB06338.1"/>
    <property type="molecule type" value="Genomic_DNA"/>
</dbReference>
<dbReference type="GO" id="GO:0005524">
    <property type="term" value="F:ATP binding"/>
    <property type="evidence" value="ECO:0007669"/>
    <property type="project" value="UniProtKB-KW"/>
</dbReference>
<keyword evidence="2" id="KW-0547">Nucleotide-binding</keyword>
<comment type="caution">
    <text evidence="5">The sequence shown here is derived from an EMBL/GenBank/DDBJ whole genome shotgun (WGS) entry which is preliminary data.</text>
</comment>
<proteinExistence type="inferred from homology"/>
<evidence type="ECO:0000256" key="1">
    <source>
        <dbReference type="ARBA" id="ARBA00008059"/>
    </source>
</evidence>
<name>A0A4Y7RBF4_9FIRM</name>
<dbReference type="InterPro" id="IPR028350">
    <property type="entry name" value="DNAC/IstB-like"/>
</dbReference>
<dbReference type="AlphaFoldDB" id="A0A4Y7RBF4"/>
<evidence type="ECO:0000256" key="3">
    <source>
        <dbReference type="ARBA" id="ARBA00022840"/>
    </source>
</evidence>
<evidence type="ECO:0000313" key="6">
    <source>
        <dbReference type="Proteomes" id="UP000297597"/>
    </source>
</evidence>
<feature type="domain" description="AAA+ ATPase" evidence="4">
    <location>
        <begin position="100"/>
        <end position="235"/>
    </location>
</feature>
<dbReference type="PIRSF" id="PIRSF003073">
    <property type="entry name" value="DNAC_TnpB_IstB"/>
    <property type="match status" value="1"/>
</dbReference>
<dbReference type="InterPro" id="IPR003593">
    <property type="entry name" value="AAA+_ATPase"/>
</dbReference>
<accession>A0A4Y7RBF4</accession>
<dbReference type="PANTHER" id="PTHR30050:SF4">
    <property type="entry name" value="ATP-BINDING PROTEIN RV3427C IN INSERTION SEQUENCE-RELATED"/>
    <property type="match status" value="1"/>
</dbReference>
<dbReference type="CDD" id="cd00009">
    <property type="entry name" value="AAA"/>
    <property type="match status" value="1"/>
</dbReference>
<gene>
    <name evidence="5" type="ORF">Pmgp_03778</name>
</gene>
<dbReference type="GO" id="GO:0006260">
    <property type="term" value="P:DNA replication"/>
    <property type="evidence" value="ECO:0007669"/>
    <property type="project" value="TreeGrafter"/>
</dbReference>
<dbReference type="InterPro" id="IPR047661">
    <property type="entry name" value="IstB"/>
</dbReference>
<reference evidence="5 6" key="1">
    <citation type="journal article" date="2018" name="Environ. Microbiol.">
        <title>Novel energy conservation strategies and behaviour of Pelotomaculum schinkii driving syntrophic propionate catabolism.</title>
        <authorList>
            <person name="Hidalgo-Ahumada C.A.P."/>
            <person name="Nobu M.K."/>
            <person name="Narihiro T."/>
            <person name="Tamaki H."/>
            <person name="Liu W.T."/>
            <person name="Kamagata Y."/>
            <person name="Stams A.J.M."/>
            <person name="Imachi H."/>
            <person name="Sousa D.Z."/>
        </authorList>
    </citation>
    <scope>NUCLEOTIDE SEQUENCE [LARGE SCALE GENOMIC DNA]</scope>
    <source>
        <strain evidence="5 6">MGP</strain>
    </source>
</reference>
<dbReference type="InterPro" id="IPR027417">
    <property type="entry name" value="P-loop_NTPase"/>
</dbReference>
<dbReference type="NCBIfam" id="NF038214">
    <property type="entry name" value="IS21_help_AAA"/>
    <property type="match status" value="1"/>
</dbReference>
<comment type="similarity">
    <text evidence="1">Belongs to the IS21/IS1162 putative ATP-binding protein family.</text>
</comment>
<dbReference type="Gene3D" id="3.40.50.300">
    <property type="entry name" value="P-loop containing nucleotide triphosphate hydrolases"/>
    <property type="match status" value="1"/>
</dbReference>
<dbReference type="Proteomes" id="UP000297597">
    <property type="component" value="Unassembled WGS sequence"/>
</dbReference>
<dbReference type="Pfam" id="PF01695">
    <property type="entry name" value="IstB_IS21"/>
    <property type="match status" value="1"/>
</dbReference>
<dbReference type="RefSeq" id="WP_134216213.1">
    <property type="nucleotide sequence ID" value="NZ_QFFZ01000108.1"/>
</dbReference>